<dbReference type="InterPro" id="IPR000719">
    <property type="entry name" value="Prot_kinase_dom"/>
</dbReference>
<dbReference type="Proteomes" id="UP000179807">
    <property type="component" value="Unassembled WGS sequence"/>
</dbReference>
<evidence type="ECO:0000256" key="8">
    <source>
        <dbReference type="RuleBase" id="RU000304"/>
    </source>
</evidence>
<dbReference type="GeneID" id="94830295"/>
<keyword evidence="3" id="KW-0808">Transferase</keyword>
<comment type="caution">
    <text evidence="11">The sequence shown here is derived from an EMBL/GenBank/DDBJ whole genome shotgun (WGS) entry which is preliminary data.</text>
</comment>
<keyword evidence="5 11" id="KW-0418">Kinase</keyword>
<dbReference type="PROSITE" id="PS00107">
    <property type="entry name" value="PROTEIN_KINASE_ATP"/>
    <property type="match status" value="1"/>
</dbReference>
<dbReference type="GO" id="GO:0032968">
    <property type="term" value="P:positive regulation of transcription elongation by RNA polymerase II"/>
    <property type="evidence" value="ECO:0007669"/>
    <property type="project" value="TreeGrafter"/>
</dbReference>
<feature type="binding site" evidence="7">
    <location>
        <position position="76"/>
    </location>
    <ligand>
        <name>ATP</name>
        <dbReference type="ChEBI" id="CHEBI:30616"/>
    </ligand>
</feature>
<feature type="compositionally biased region" description="Basic and acidic residues" evidence="9">
    <location>
        <begin position="356"/>
        <end position="386"/>
    </location>
</feature>
<name>A0A1J4JCN5_9EUKA</name>
<evidence type="ECO:0000256" key="1">
    <source>
        <dbReference type="ARBA" id="ARBA00006485"/>
    </source>
</evidence>
<evidence type="ECO:0000256" key="5">
    <source>
        <dbReference type="ARBA" id="ARBA00022777"/>
    </source>
</evidence>
<evidence type="ECO:0000256" key="7">
    <source>
        <dbReference type="PROSITE-ProRule" id="PRU10141"/>
    </source>
</evidence>
<evidence type="ECO:0000313" key="11">
    <source>
        <dbReference type="EMBL" id="OHS95173.1"/>
    </source>
</evidence>
<dbReference type="PROSITE" id="PS50011">
    <property type="entry name" value="PROTEIN_KINASE_DOM"/>
    <property type="match status" value="1"/>
</dbReference>
<dbReference type="GO" id="GO:0005524">
    <property type="term" value="F:ATP binding"/>
    <property type="evidence" value="ECO:0007669"/>
    <property type="project" value="UniProtKB-UniRule"/>
</dbReference>
<keyword evidence="6 7" id="KW-0067">ATP-binding</keyword>
<protein>
    <submittedName>
        <fullName evidence="11">CMGC family protein kinase</fullName>
    </submittedName>
</protein>
<evidence type="ECO:0000256" key="6">
    <source>
        <dbReference type="ARBA" id="ARBA00022840"/>
    </source>
</evidence>
<evidence type="ECO:0000259" key="10">
    <source>
        <dbReference type="PROSITE" id="PS50011"/>
    </source>
</evidence>
<feature type="region of interest" description="Disordered" evidence="9">
    <location>
        <begin position="353"/>
        <end position="394"/>
    </location>
</feature>
<dbReference type="GO" id="GO:0000307">
    <property type="term" value="C:cyclin-dependent protein kinase holoenzyme complex"/>
    <property type="evidence" value="ECO:0007669"/>
    <property type="project" value="TreeGrafter"/>
</dbReference>
<evidence type="ECO:0000256" key="4">
    <source>
        <dbReference type="ARBA" id="ARBA00022741"/>
    </source>
</evidence>
<reference evidence="11" key="1">
    <citation type="submission" date="2016-10" db="EMBL/GenBank/DDBJ databases">
        <authorList>
            <person name="Benchimol M."/>
            <person name="Almeida L.G."/>
            <person name="Vasconcelos A.T."/>
            <person name="Perreira-Neves A."/>
            <person name="Rosa I.A."/>
            <person name="Tasca T."/>
            <person name="Bogo M.R."/>
            <person name="de Souza W."/>
        </authorList>
    </citation>
    <scope>NUCLEOTIDE SEQUENCE [LARGE SCALE GENOMIC DNA]</scope>
    <source>
        <strain evidence="11">K</strain>
    </source>
</reference>
<dbReference type="SMART" id="SM00220">
    <property type="entry name" value="S_TKc"/>
    <property type="match status" value="1"/>
</dbReference>
<dbReference type="Pfam" id="PF00069">
    <property type="entry name" value="Pkinase"/>
    <property type="match status" value="1"/>
</dbReference>
<dbReference type="InterPro" id="IPR017441">
    <property type="entry name" value="Protein_kinase_ATP_BS"/>
</dbReference>
<dbReference type="AlphaFoldDB" id="A0A1J4JCN5"/>
<keyword evidence="2 8" id="KW-0723">Serine/threonine-protein kinase</keyword>
<dbReference type="PROSITE" id="PS00108">
    <property type="entry name" value="PROTEIN_KINASE_ST"/>
    <property type="match status" value="1"/>
</dbReference>
<dbReference type="SUPFAM" id="SSF56112">
    <property type="entry name" value="Protein kinase-like (PK-like)"/>
    <property type="match status" value="1"/>
</dbReference>
<dbReference type="InterPro" id="IPR011009">
    <property type="entry name" value="Kinase-like_dom_sf"/>
</dbReference>
<dbReference type="EMBL" id="MLAK01001260">
    <property type="protein sequence ID" value="OHS95173.1"/>
    <property type="molecule type" value="Genomic_DNA"/>
</dbReference>
<dbReference type="Gene3D" id="1.10.510.10">
    <property type="entry name" value="Transferase(Phosphotransferase) domain 1"/>
    <property type="match status" value="1"/>
</dbReference>
<evidence type="ECO:0000256" key="2">
    <source>
        <dbReference type="ARBA" id="ARBA00022527"/>
    </source>
</evidence>
<dbReference type="InterPro" id="IPR050108">
    <property type="entry name" value="CDK"/>
</dbReference>
<keyword evidence="12" id="KW-1185">Reference proteome</keyword>
<dbReference type="GO" id="GO:0005634">
    <property type="term" value="C:nucleus"/>
    <property type="evidence" value="ECO:0007669"/>
    <property type="project" value="TreeGrafter"/>
</dbReference>
<dbReference type="VEuPathDB" id="TrichDB:TRFO_10664"/>
<dbReference type="InterPro" id="IPR008271">
    <property type="entry name" value="Ser/Thr_kinase_AS"/>
</dbReference>
<dbReference type="FunFam" id="1.10.510.10:FF:000624">
    <property type="entry name" value="Mitogen-activated protein kinase"/>
    <property type="match status" value="1"/>
</dbReference>
<dbReference type="Gene3D" id="3.30.200.20">
    <property type="entry name" value="Phosphorylase Kinase, domain 1"/>
    <property type="match status" value="1"/>
</dbReference>
<organism evidence="11 12">
    <name type="scientific">Tritrichomonas foetus</name>
    <dbReference type="NCBI Taxonomy" id="1144522"/>
    <lineage>
        <taxon>Eukaryota</taxon>
        <taxon>Metamonada</taxon>
        <taxon>Parabasalia</taxon>
        <taxon>Tritrichomonadida</taxon>
        <taxon>Tritrichomonadidae</taxon>
        <taxon>Tritrichomonas</taxon>
    </lineage>
</organism>
<dbReference type="GO" id="GO:0008353">
    <property type="term" value="F:RNA polymerase II CTD heptapeptide repeat kinase activity"/>
    <property type="evidence" value="ECO:0007669"/>
    <property type="project" value="TreeGrafter"/>
</dbReference>
<sequence length="394" mass="46184">MSQNQFQRKVYLHFIKIFKSFYINLTKKRIKKMSFIFRLNSIEDRFEPIVEIGKGTYGLVQKCRDKETNQFVAVKKIIQRAKNDDFLKNTIREIVLLRELSHINIVKLICYVQTEVNKDDIGQYLVFEYCEYDLCALIYNQHLTEECSYSIIKQLIVVLQYCTIKNVIHRDLKPANIFITRDNLVKLGDFGLARKKKDPKSRYTDKVITLWYRPPELLLGADKYGTDVDIWSTGCILYEIMTGKTLFKAQENNEISQLQAIFNILGHPPKGWNGFKLKNSKLFEGVRNIPKENKLNEVLQKDISNELLRKLISQMLSLFPEKRISAAEALNSEFIRSLGTSYDPFNLPQLTFSEVHSNDRKERRSSVPPRSDSRSQLKHEHYRPERPLPNPPRL</sequence>
<dbReference type="PANTHER" id="PTHR24056:SF546">
    <property type="entry name" value="CYCLIN-DEPENDENT KINASE 12"/>
    <property type="match status" value="1"/>
</dbReference>
<accession>A0A1J4JCN5</accession>
<evidence type="ECO:0000256" key="3">
    <source>
        <dbReference type="ARBA" id="ARBA00022679"/>
    </source>
</evidence>
<evidence type="ECO:0000313" key="12">
    <source>
        <dbReference type="Proteomes" id="UP000179807"/>
    </source>
</evidence>
<gene>
    <name evidence="11" type="ORF">TRFO_10664</name>
</gene>
<dbReference type="RefSeq" id="XP_068348310.1">
    <property type="nucleotide sequence ID" value="XM_068495591.1"/>
</dbReference>
<proteinExistence type="inferred from homology"/>
<keyword evidence="4 7" id="KW-0547">Nucleotide-binding</keyword>
<feature type="domain" description="Protein kinase" evidence="10">
    <location>
        <begin position="46"/>
        <end position="335"/>
    </location>
</feature>
<dbReference type="PANTHER" id="PTHR24056">
    <property type="entry name" value="CELL DIVISION PROTEIN KINASE"/>
    <property type="match status" value="1"/>
</dbReference>
<comment type="similarity">
    <text evidence="1">Belongs to the protein kinase superfamily. CMGC Ser/Thr protein kinase family. CDC2/CDKX subfamily.</text>
</comment>
<evidence type="ECO:0000256" key="9">
    <source>
        <dbReference type="SAM" id="MobiDB-lite"/>
    </source>
</evidence>